<gene>
    <name evidence="3" type="ORF">E4633_02605</name>
</gene>
<dbReference type="FunFam" id="3.10.590.10:FF:000003">
    <property type="entry name" value="Thymocyte nuclear protein 1"/>
    <property type="match status" value="1"/>
</dbReference>
<proteinExistence type="predicted"/>
<evidence type="ECO:0000259" key="2">
    <source>
        <dbReference type="Pfam" id="PF01878"/>
    </source>
</evidence>
<name>A0A4S1CKW0_9BACT</name>
<evidence type="ECO:0000256" key="1">
    <source>
        <dbReference type="ARBA" id="ARBA00022553"/>
    </source>
</evidence>
<evidence type="ECO:0000313" key="4">
    <source>
        <dbReference type="Proteomes" id="UP000306416"/>
    </source>
</evidence>
<comment type="caution">
    <text evidence="3">The sequence shown here is derived from an EMBL/GenBank/DDBJ whole genome shotgun (WGS) entry which is preliminary data.</text>
</comment>
<dbReference type="AlphaFoldDB" id="A0A4S1CKW0"/>
<sequence length="156" mass="18012">MPNYWLFKSEPSSFSLDDLRSRPDATEHWDGVRNFQARNFLRDQIKVGDQVLFYHSNIAEPAVVGLAEVVREGYPDFTAFDPASKYFDPRSNPEKPTWFMVDVRFVRALPRPVTLAELKTVPELSEMALLNRSRLSVQPVRKEEWDRVMKLAGVAP</sequence>
<dbReference type="InterPro" id="IPR015947">
    <property type="entry name" value="PUA-like_sf"/>
</dbReference>
<evidence type="ECO:0000313" key="3">
    <source>
        <dbReference type="EMBL" id="TGU74374.1"/>
    </source>
</evidence>
<accession>A0A4S1CKW0</accession>
<keyword evidence="1" id="KW-0597">Phosphoprotein</keyword>
<dbReference type="Gene3D" id="3.10.590.10">
    <property type="entry name" value="ph1033 like domains"/>
    <property type="match status" value="1"/>
</dbReference>
<feature type="domain" description="EVE" evidence="2">
    <location>
        <begin position="3"/>
        <end position="151"/>
    </location>
</feature>
<dbReference type="SUPFAM" id="SSF88697">
    <property type="entry name" value="PUA domain-like"/>
    <property type="match status" value="1"/>
</dbReference>
<dbReference type="RefSeq" id="WP_135868706.1">
    <property type="nucleotide sequence ID" value="NZ_SRSC01000001.1"/>
</dbReference>
<organism evidence="3 4">
    <name type="scientific">Geomonas terrae</name>
    <dbReference type="NCBI Taxonomy" id="2562681"/>
    <lineage>
        <taxon>Bacteria</taxon>
        <taxon>Pseudomonadati</taxon>
        <taxon>Thermodesulfobacteriota</taxon>
        <taxon>Desulfuromonadia</taxon>
        <taxon>Geobacterales</taxon>
        <taxon>Geobacteraceae</taxon>
        <taxon>Geomonas</taxon>
    </lineage>
</organism>
<protein>
    <submittedName>
        <fullName evidence="3">EVE domain-containing protein</fullName>
    </submittedName>
</protein>
<dbReference type="InterPro" id="IPR052181">
    <property type="entry name" value="5hmC_binding"/>
</dbReference>
<dbReference type="InterPro" id="IPR047197">
    <property type="entry name" value="THYN1-like_EVE"/>
</dbReference>
<dbReference type="CDD" id="cd21133">
    <property type="entry name" value="EVE"/>
    <property type="match status" value="1"/>
</dbReference>
<dbReference type="PANTHER" id="PTHR14087:SF7">
    <property type="entry name" value="THYMOCYTE NUCLEAR PROTEIN 1"/>
    <property type="match status" value="1"/>
</dbReference>
<dbReference type="EMBL" id="SRSC01000001">
    <property type="protein sequence ID" value="TGU74374.1"/>
    <property type="molecule type" value="Genomic_DNA"/>
</dbReference>
<dbReference type="PANTHER" id="PTHR14087">
    <property type="entry name" value="THYMOCYTE NUCLEAR PROTEIN 1"/>
    <property type="match status" value="1"/>
</dbReference>
<keyword evidence="4" id="KW-1185">Reference proteome</keyword>
<dbReference type="InterPro" id="IPR002740">
    <property type="entry name" value="EVE_domain"/>
</dbReference>
<dbReference type="Proteomes" id="UP000306416">
    <property type="component" value="Unassembled WGS sequence"/>
</dbReference>
<reference evidence="3 4" key="1">
    <citation type="submission" date="2019-04" db="EMBL/GenBank/DDBJ databases">
        <title>Geobacter oryzae sp. nov., ferric-reducing bacteria isolated from paddy soil.</title>
        <authorList>
            <person name="Xu Z."/>
            <person name="Masuda Y."/>
            <person name="Itoh H."/>
            <person name="Senoo K."/>
        </authorList>
    </citation>
    <scope>NUCLEOTIDE SEQUENCE [LARGE SCALE GENOMIC DNA]</scope>
    <source>
        <strain evidence="3 4">Red111</strain>
    </source>
</reference>
<dbReference type="Pfam" id="PF01878">
    <property type="entry name" value="EVE"/>
    <property type="match status" value="1"/>
</dbReference>